<feature type="transmembrane region" description="Helical" evidence="9">
    <location>
        <begin position="355"/>
        <end position="377"/>
    </location>
</feature>
<dbReference type="InterPro" id="IPR020846">
    <property type="entry name" value="MFS_dom"/>
</dbReference>
<feature type="compositionally biased region" description="Low complexity" evidence="8">
    <location>
        <begin position="59"/>
        <end position="74"/>
    </location>
</feature>
<dbReference type="Pfam" id="PF07690">
    <property type="entry name" value="MFS_1"/>
    <property type="match status" value="1"/>
</dbReference>
<protein>
    <submittedName>
        <fullName evidence="11">Fluconazole resistance protein 1</fullName>
    </submittedName>
</protein>
<dbReference type="PROSITE" id="PS50850">
    <property type="entry name" value="MFS"/>
    <property type="match status" value="1"/>
</dbReference>
<feature type="compositionally biased region" description="Polar residues" evidence="8">
    <location>
        <begin position="16"/>
        <end position="27"/>
    </location>
</feature>
<dbReference type="PANTHER" id="PTHR23502:SF7">
    <property type="entry name" value="DRUG_PROTON ANTIPORTER YHK8-RELATED"/>
    <property type="match status" value="1"/>
</dbReference>
<feature type="transmembrane region" description="Helical" evidence="9">
    <location>
        <begin position="160"/>
        <end position="179"/>
    </location>
</feature>
<dbReference type="InterPro" id="IPR011701">
    <property type="entry name" value="MFS"/>
</dbReference>
<keyword evidence="7 9" id="KW-0472">Membrane</keyword>
<evidence type="ECO:0000256" key="4">
    <source>
        <dbReference type="ARBA" id="ARBA00022475"/>
    </source>
</evidence>
<evidence type="ECO:0000256" key="9">
    <source>
        <dbReference type="SAM" id="Phobius"/>
    </source>
</evidence>
<dbReference type="Proteomes" id="UP000011086">
    <property type="component" value="Unassembled WGS sequence"/>
</dbReference>
<evidence type="ECO:0000256" key="2">
    <source>
        <dbReference type="ARBA" id="ARBA00004236"/>
    </source>
</evidence>
<feature type="transmembrane region" description="Helical" evidence="9">
    <location>
        <begin position="465"/>
        <end position="485"/>
    </location>
</feature>
<feature type="transmembrane region" description="Helical" evidence="9">
    <location>
        <begin position="125"/>
        <end position="148"/>
    </location>
</feature>
<feature type="transmembrane region" description="Helical" evidence="9">
    <location>
        <begin position="191"/>
        <end position="210"/>
    </location>
</feature>
<evidence type="ECO:0000259" key="10">
    <source>
        <dbReference type="PROSITE" id="PS50850"/>
    </source>
</evidence>
<comment type="similarity">
    <text evidence="3">Belongs to the major facilitator superfamily.</text>
</comment>
<evidence type="ECO:0000256" key="1">
    <source>
        <dbReference type="ARBA" id="ARBA00004141"/>
    </source>
</evidence>
<dbReference type="GO" id="GO:0005886">
    <property type="term" value="C:plasma membrane"/>
    <property type="evidence" value="ECO:0007669"/>
    <property type="project" value="UniProtKB-SubCell"/>
</dbReference>
<feature type="transmembrane region" description="Helical" evidence="9">
    <location>
        <begin position="438"/>
        <end position="459"/>
    </location>
</feature>
<dbReference type="Gene3D" id="1.20.1250.20">
    <property type="entry name" value="MFS general substrate transporter like domains"/>
    <property type="match status" value="1"/>
</dbReference>
<reference evidence="11" key="1">
    <citation type="journal article" date="2012" name="PLoS Genet.">
        <title>Comparative analysis of the genomes of two field isolates of the rice blast fungus Magnaporthe oryzae.</title>
        <authorList>
            <person name="Xue M."/>
            <person name="Yang J."/>
            <person name="Li Z."/>
            <person name="Hu S."/>
            <person name="Yao N."/>
            <person name="Dean R.A."/>
            <person name="Zhao W."/>
            <person name="Shen M."/>
            <person name="Zhang H."/>
            <person name="Li C."/>
            <person name="Liu L."/>
            <person name="Cao L."/>
            <person name="Xu X."/>
            <person name="Xing Y."/>
            <person name="Hsiang T."/>
            <person name="Zhang Z."/>
            <person name="Xu J.R."/>
            <person name="Peng Y.L."/>
        </authorList>
    </citation>
    <scope>NUCLEOTIDE SEQUENCE</scope>
    <source>
        <strain evidence="11">Y34</strain>
    </source>
</reference>
<dbReference type="GO" id="GO:0022857">
    <property type="term" value="F:transmembrane transporter activity"/>
    <property type="evidence" value="ECO:0007669"/>
    <property type="project" value="InterPro"/>
</dbReference>
<keyword evidence="4" id="KW-1003">Cell membrane</keyword>
<feature type="transmembrane region" description="Helical" evidence="9">
    <location>
        <begin position="250"/>
        <end position="276"/>
    </location>
</feature>
<organism evidence="11">
    <name type="scientific">Pyricularia oryzae (strain Y34)</name>
    <name type="common">Rice blast fungus</name>
    <name type="synonym">Magnaporthe oryzae</name>
    <dbReference type="NCBI Taxonomy" id="1143189"/>
    <lineage>
        <taxon>Eukaryota</taxon>
        <taxon>Fungi</taxon>
        <taxon>Dikarya</taxon>
        <taxon>Ascomycota</taxon>
        <taxon>Pezizomycotina</taxon>
        <taxon>Sordariomycetes</taxon>
        <taxon>Sordariomycetidae</taxon>
        <taxon>Magnaporthales</taxon>
        <taxon>Pyriculariaceae</taxon>
        <taxon>Pyricularia</taxon>
    </lineage>
</organism>
<comment type="subcellular location">
    <subcellularLocation>
        <location evidence="2">Cell membrane</location>
    </subcellularLocation>
    <subcellularLocation>
        <location evidence="1">Membrane</location>
        <topology evidence="1">Multi-pass membrane protein</topology>
    </subcellularLocation>
</comment>
<evidence type="ECO:0000256" key="6">
    <source>
        <dbReference type="ARBA" id="ARBA00022989"/>
    </source>
</evidence>
<dbReference type="EMBL" id="JH793483">
    <property type="protein sequence ID" value="ELQ35908.1"/>
    <property type="molecule type" value="Genomic_DNA"/>
</dbReference>
<dbReference type="FunFam" id="1.20.1250.20:FF:000082">
    <property type="entry name" value="MFS multidrug transporter, putative"/>
    <property type="match status" value="1"/>
</dbReference>
<feature type="domain" description="Major facilitator superfamily (MFS) profile" evidence="10">
    <location>
        <begin position="126"/>
        <end position="563"/>
    </location>
</feature>
<feature type="transmembrane region" description="Helical" evidence="9">
    <location>
        <begin position="389"/>
        <end position="413"/>
    </location>
</feature>
<keyword evidence="5 9" id="KW-0812">Transmembrane</keyword>
<sequence length="686" mass="75624">MVSHDVEKGSLHNTEESPTSTEVSNQDYHADDGFKSEHKTFVPIRTTRPDTVANEGGLSRAQSASSRSMTRTRSNNGYGCDDDDVEGGTPQSNDEGAFDPYEVKFDKGNQDPDCPRSMPRAKKWLIVFITSFGSLCVTCASSVYTSTYAQMNAEFGCSKIVATIGLSTFVLGIAMGPAWSPLSEFYGRRPIYLVSFALFAIWVIPSAVAQNIETMIIARFFQGLSGSAFLSVSGGTVGDLFASDEMSVPMALFTLAPFVGPSLGPLIGGFINFHVYWRWTHWVLFMWAVALLIALAVFVPETFHPVILRKKAQRLRKETGDERYKAPIERVTKSIPSTVGHSLLRPFQMLISEPICVALDVYSAILLGILYLFFGAFPLVFGVNHGFNLWQIGPTFLGLLVGMCFGVATTPYWDRVRHRLIAKLEKETGIDGISEPEFYLPQVIAGGIIIPIGLFWFAWTTYSSIHWIVPIIGSGVFAVGNMLVFKGIFTYLVDAYSTYSASALATNVFVRCAFAAAFPLFGIEILPHWDNNINVTTDMIGEIGWVVVPVGHLAWNQLMVDIRIPPFCGTSVGFLDRLEMYDRPAMDSSVAGLPQDPRENHTGTTVVESGKSGFREAYKHATGGWYGGLQFLKGVRGGWEGGKRRREQREYRISAKKSSVGSVFLGCNTRRLVPETREQPSVGSDM</sequence>
<proteinExistence type="inferred from homology"/>
<name>A0AA97NT90_PYRO3</name>
<feature type="compositionally biased region" description="Basic and acidic residues" evidence="8">
    <location>
        <begin position="1"/>
        <end position="15"/>
    </location>
</feature>
<dbReference type="InterPro" id="IPR036259">
    <property type="entry name" value="MFS_trans_sf"/>
</dbReference>
<feature type="transmembrane region" description="Helical" evidence="9">
    <location>
        <begin position="282"/>
        <end position="307"/>
    </location>
</feature>
<evidence type="ECO:0000256" key="3">
    <source>
        <dbReference type="ARBA" id="ARBA00008335"/>
    </source>
</evidence>
<accession>A0AA97NT90</accession>
<evidence type="ECO:0000256" key="5">
    <source>
        <dbReference type="ARBA" id="ARBA00022692"/>
    </source>
</evidence>
<keyword evidence="6 9" id="KW-1133">Transmembrane helix</keyword>
<gene>
    <name evidence="11" type="ORF">OOU_Y34scaffold00683g20</name>
</gene>
<evidence type="ECO:0000256" key="7">
    <source>
        <dbReference type="ARBA" id="ARBA00023136"/>
    </source>
</evidence>
<dbReference type="PANTHER" id="PTHR23502">
    <property type="entry name" value="MAJOR FACILITATOR SUPERFAMILY"/>
    <property type="match status" value="1"/>
</dbReference>
<feature type="compositionally biased region" description="Basic and acidic residues" evidence="8">
    <location>
        <begin position="28"/>
        <end position="40"/>
    </location>
</feature>
<feature type="region of interest" description="Disordered" evidence="8">
    <location>
        <begin position="1"/>
        <end position="114"/>
    </location>
</feature>
<dbReference type="AlphaFoldDB" id="A0AA97NT90"/>
<dbReference type="SUPFAM" id="SSF103473">
    <property type="entry name" value="MFS general substrate transporter"/>
    <property type="match status" value="1"/>
</dbReference>
<feature type="transmembrane region" description="Helical" evidence="9">
    <location>
        <begin position="216"/>
        <end position="238"/>
    </location>
</feature>
<dbReference type="CDD" id="cd17323">
    <property type="entry name" value="MFS_Tpo1_MDR_like"/>
    <property type="match status" value="1"/>
</dbReference>
<feature type="compositionally biased region" description="Basic and acidic residues" evidence="8">
    <location>
        <begin position="101"/>
        <end position="114"/>
    </location>
</feature>
<evidence type="ECO:0000313" key="11">
    <source>
        <dbReference type="EMBL" id="ELQ35908.1"/>
    </source>
</evidence>
<evidence type="ECO:0000256" key="8">
    <source>
        <dbReference type="SAM" id="MobiDB-lite"/>
    </source>
</evidence>